<evidence type="ECO:0008006" key="2">
    <source>
        <dbReference type="Google" id="ProtNLM"/>
    </source>
</evidence>
<proteinExistence type="predicted"/>
<comment type="caution">
    <text evidence="1">The sequence shown here is derived from an EMBL/GenBank/DDBJ whole genome shotgun (WGS) entry which is preliminary data.</text>
</comment>
<dbReference type="EMBL" id="LAZR01010522">
    <property type="protein sequence ID" value="KKM66487.1"/>
    <property type="molecule type" value="Genomic_DNA"/>
</dbReference>
<sequence length="156" mass="15359">MTDLFVGLHRGPIDHEASSVINAVSNESIDMGAAVSLIAPPATELLPRVEVGDAQGEALYGIAVGGDVDGTYGDGAASTDDTTRATNAAGQGVVVVTQGRCKAQVTGTIAIGDALTASAAGGLEPAAAADEVLAIALQASTGTDMAAVDVQRQGIL</sequence>
<reference evidence="1" key="1">
    <citation type="journal article" date="2015" name="Nature">
        <title>Complex archaea that bridge the gap between prokaryotes and eukaryotes.</title>
        <authorList>
            <person name="Spang A."/>
            <person name="Saw J.H."/>
            <person name="Jorgensen S.L."/>
            <person name="Zaremba-Niedzwiedzka K."/>
            <person name="Martijn J."/>
            <person name="Lind A.E."/>
            <person name="van Eijk R."/>
            <person name="Schleper C."/>
            <person name="Guy L."/>
            <person name="Ettema T.J."/>
        </authorList>
    </citation>
    <scope>NUCLEOTIDE SEQUENCE</scope>
</reference>
<evidence type="ECO:0000313" key="1">
    <source>
        <dbReference type="EMBL" id="KKM66487.1"/>
    </source>
</evidence>
<name>A0A0F9MBF5_9ZZZZ</name>
<protein>
    <recommendedName>
        <fullName evidence="2">DUF2190 domain-containing protein</fullName>
    </recommendedName>
</protein>
<gene>
    <name evidence="1" type="ORF">LCGC14_1480670</name>
</gene>
<dbReference type="AlphaFoldDB" id="A0A0F9MBF5"/>
<organism evidence="1">
    <name type="scientific">marine sediment metagenome</name>
    <dbReference type="NCBI Taxonomy" id="412755"/>
    <lineage>
        <taxon>unclassified sequences</taxon>
        <taxon>metagenomes</taxon>
        <taxon>ecological metagenomes</taxon>
    </lineage>
</organism>
<accession>A0A0F9MBF5</accession>